<sequence length="259" mass="30226">MLIMKNQDVNPLDENFQPKDPTKTFDRYVMELGSSHYDKVGNKSRITSWMYDHDKKMWLVIRESGHREYHSKESHFESWTKIDLKNLLRAPYHNSDPNRRGRGWVFHSKLKKEVKNDFPNMKYAKSFVKKNRGFRDPYTRKTINTVIWPLTHKEKVILAAPKFPKGVLKNFKFLAYDPKIGEAVIVTEESAYRLAVTLDLISFHEEDIKVLNENQIRTNEQYKVCAKSWTSVVVNVIGSRLYVHATPLFGGSEAGGTWS</sequence>
<keyword evidence="2" id="KW-1185">Reference proteome</keyword>
<evidence type="ECO:0000313" key="1">
    <source>
        <dbReference type="EMBL" id="KAF5811177.1"/>
    </source>
</evidence>
<accession>A0A9K3NS77</accession>
<reference evidence="1" key="2">
    <citation type="submission" date="2020-06" db="EMBL/GenBank/DDBJ databases">
        <title>Helianthus annuus Genome sequencing and assembly Release 2.</title>
        <authorList>
            <person name="Gouzy J."/>
            <person name="Langlade N."/>
            <person name="Munos S."/>
        </authorList>
    </citation>
    <scope>NUCLEOTIDE SEQUENCE</scope>
    <source>
        <tissue evidence="1">Leaves</tissue>
    </source>
</reference>
<dbReference type="Proteomes" id="UP000215914">
    <property type="component" value="Unassembled WGS sequence"/>
</dbReference>
<dbReference type="AlphaFoldDB" id="A0A9K3NS77"/>
<gene>
    <name evidence="1" type="ORF">HanXRQr2_Chr04g0178461</name>
</gene>
<organism evidence="1 2">
    <name type="scientific">Helianthus annuus</name>
    <name type="common">Common sunflower</name>
    <dbReference type="NCBI Taxonomy" id="4232"/>
    <lineage>
        <taxon>Eukaryota</taxon>
        <taxon>Viridiplantae</taxon>
        <taxon>Streptophyta</taxon>
        <taxon>Embryophyta</taxon>
        <taxon>Tracheophyta</taxon>
        <taxon>Spermatophyta</taxon>
        <taxon>Magnoliopsida</taxon>
        <taxon>eudicotyledons</taxon>
        <taxon>Gunneridae</taxon>
        <taxon>Pentapetalae</taxon>
        <taxon>asterids</taxon>
        <taxon>campanulids</taxon>
        <taxon>Asterales</taxon>
        <taxon>Asteraceae</taxon>
        <taxon>Asteroideae</taxon>
        <taxon>Heliantheae alliance</taxon>
        <taxon>Heliantheae</taxon>
        <taxon>Helianthus</taxon>
    </lineage>
</organism>
<dbReference type="Gramene" id="mRNA:HanXRQr2_Chr04g0178461">
    <property type="protein sequence ID" value="CDS:HanXRQr2_Chr04g0178461.1"/>
    <property type="gene ID" value="HanXRQr2_Chr04g0178461"/>
</dbReference>
<dbReference type="EMBL" id="MNCJ02000319">
    <property type="protein sequence ID" value="KAF5811177.1"/>
    <property type="molecule type" value="Genomic_DNA"/>
</dbReference>
<reference evidence="1" key="1">
    <citation type="journal article" date="2017" name="Nature">
        <title>The sunflower genome provides insights into oil metabolism, flowering and Asterid evolution.</title>
        <authorList>
            <person name="Badouin H."/>
            <person name="Gouzy J."/>
            <person name="Grassa C.J."/>
            <person name="Murat F."/>
            <person name="Staton S.E."/>
            <person name="Cottret L."/>
            <person name="Lelandais-Briere C."/>
            <person name="Owens G.L."/>
            <person name="Carrere S."/>
            <person name="Mayjonade B."/>
            <person name="Legrand L."/>
            <person name="Gill N."/>
            <person name="Kane N.C."/>
            <person name="Bowers J.E."/>
            <person name="Hubner S."/>
            <person name="Bellec A."/>
            <person name="Berard A."/>
            <person name="Berges H."/>
            <person name="Blanchet N."/>
            <person name="Boniface M.C."/>
            <person name="Brunel D."/>
            <person name="Catrice O."/>
            <person name="Chaidir N."/>
            <person name="Claudel C."/>
            <person name="Donnadieu C."/>
            <person name="Faraut T."/>
            <person name="Fievet G."/>
            <person name="Helmstetter N."/>
            <person name="King M."/>
            <person name="Knapp S.J."/>
            <person name="Lai Z."/>
            <person name="Le Paslier M.C."/>
            <person name="Lippi Y."/>
            <person name="Lorenzon L."/>
            <person name="Mandel J.R."/>
            <person name="Marage G."/>
            <person name="Marchand G."/>
            <person name="Marquand E."/>
            <person name="Bret-Mestries E."/>
            <person name="Morien E."/>
            <person name="Nambeesan S."/>
            <person name="Nguyen T."/>
            <person name="Pegot-Espagnet P."/>
            <person name="Pouilly N."/>
            <person name="Raftis F."/>
            <person name="Sallet E."/>
            <person name="Schiex T."/>
            <person name="Thomas J."/>
            <person name="Vandecasteele C."/>
            <person name="Vares D."/>
            <person name="Vear F."/>
            <person name="Vautrin S."/>
            <person name="Crespi M."/>
            <person name="Mangin B."/>
            <person name="Burke J.M."/>
            <person name="Salse J."/>
            <person name="Munos S."/>
            <person name="Vincourt P."/>
            <person name="Rieseberg L.H."/>
            <person name="Langlade N.B."/>
        </authorList>
    </citation>
    <scope>NUCLEOTIDE SEQUENCE</scope>
    <source>
        <tissue evidence="1">Leaves</tissue>
    </source>
</reference>
<comment type="caution">
    <text evidence="1">The sequence shown here is derived from an EMBL/GenBank/DDBJ whole genome shotgun (WGS) entry which is preliminary data.</text>
</comment>
<proteinExistence type="predicted"/>
<name>A0A9K3NS77_HELAN</name>
<protein>
    <submittedName>
        <fullName evidence="1">Uncharacterized protein</fullName>
    </submittedName>
</protein>
<evidence type="ECO:0000313" key="2">
    <source>
        <dbReference type="Proteomes" id="UP000215914"/>
    </source>
</evidence>